<comment type="caution">
    <text evidence="1">The sequence shown here is derived from an EMBL/GenBank/DDBJ whole genome shotgun (WGS) entry which is preliminary data.</text>
</comment>
<reference evidence="2" key="1">
    <citation type="submission" date="2019-06" db="EMBL/GenBank/DDBJ databases">
        <title>Draft genome sequence of the griseofulvin-producing fungus Xylaria cubensis strain G536.</title>
        <authorList>
            <person name="Mead M.E."/>
            <person name="Raja H.A."/>
            <person name="Steenwyk J.L."/>
            <person name="Knowles S.L."/>
            <person name="Oberlies N.H."/>
            <person name="Rokas A."/>
        </authorList>
    </citation>
    <scope>NUCLEOTIDE SEQUENCE [LARGE SCALE GENOMIC DNA]</scope>
    <source>
        <strain evidence="2">G536</strain>
    </source>
</reference>
<accession>A0A553HNI4</accession>
<dbReference type="Proteomes" id="UP000319160">
    <property type="component" value="Unassembled WGS sequence"/>
</dbReference>
<dbReference type="OrthoDB" id="5354164at2759"/>
<protein>
    <submittedName>
        <fullName evidence="1">Uncharacterized protein</fullName>
    </submittedName>
</protein>
<name>A0A553HNI4_9PEZI</name>
<evidence type="ECO:0000313" key="1">
    <source>
        <dbReference type="EMBL" id="TRX89521.1"/>
    </source>
</evidence>
<keyword evidence="2" id="KW-1185">Reference proteome</keyword>
<evidence type="ECO:0000313" key="2">
    <source>
        <dbReference type="Proteomes" id="UP000319160"/>
    </source>
</evidence>
<organism evidence="1 2">
    <name type="scientific">Xylaria flabelliformis</name>
    <dbReference type="NCBI Taxonomy" id="2512241"/>
    <lineage>
        <taxon>Eukaryota</taxon>
        <taxon>Fungi</taxon>
        <taxon>Dikarya</taxon>
        <taxon>Ascomycota</taxon>
        <taxon>Pezizomycotina</taxon>
        <taxon>Sordariomycetes</taxon>
        <taxon>Xylariomycetidae</taxon>
        <taxon>Xylariales</taxon>
        <taxon>Xylariaceae</taxon>
        <taxon>Xylaria</taxon>
    </lineage>
</organism>
<dbReference type="EMBL" id="VFLP01000066">
    <property type="protein sequence ID" value="TRX89521.1"/>
    <property type="molecule type" value="Genomic_DNA"/>
</dbReference>
<sequence length="108" mass="12221">MRLKRNKSWSQRKPSVGSNWRLGTVALGHGSRQQILTGAVLLAMSSWHLYPIMEIWVNEIKPVDQNDELMKGGLITISAHGVDPYRFLACAITGLRTHEFHPESWVVV</sequence>
<gene>
    <name evidence="1" type="ORF">FHL15_009565</name>
</gene>
<dbReference type="AlphaFoldDB" id="A0A553HNI4"/>
<proteinExistence type="predicted"/>